<dbReference type="EMBL" id="JRVC01000012">
    <property type="protein sequence ID" value="KHS45574.1"/>
    <property type="molecule type" value="Genomic_DNA"/>
</dbReference>
<name>A0A0B8ZH13_9SPHN</name>
<proteinExistence type="predicted"/>
<organism evidence="1 2">
    <name type="scientific">Novosphingobium subterraneum</name>
    <dbReference type="NCBI Taxonomy" id="48936"/>
    <lineage>
        <taxon>Bacteria</taxon>
        <taxon>Pseudomonadati</taxon>
        <taxon>Pseudomonadota</taxon>
        <taxon>Alphaproteobacteria</taxon>
        <taxon>Sphingomonadales</taxon>
        <taxon>Sphingomonadaceae</taxon>
        <taxon>Novosphingobium</taxon>
    </lineage>
</organism>
<protein>
    <submittedName>
        <fullName evidence="1">Uncharacterized protein</fullName>
    </submittedName>
</protein>
<reference evidence="1 2" key="1">
    <citation type="submission" date="2014-10" db="EMBL/GenBank/DDBJ databases">
        <title>Draft genome sequence of Novosphingobium subterraneum DSM 12447.</title>
        <authorList>
            <person name="Gan H.M."/>
            <person name="Gan H.Y."/>
            <person name="Savka M.A."/>
        </authorList>
    </citation>
    <scope>NUCLEOTIDE SEQUENCE [LARGE SCALE GENOMIC DNA]</scope>
    <source>
        <strain evidence="1 2">DSM 12447</strain>
    </source>
</reference>
<gene>
    <name evidence="1" type="ORF">NJ75_02593</name>
</gene>
<comment type="caution">
    <text evidence="1">The sequence shown here is derived from an EMBL/GenBank/DDBJ whole genome shotgun (WGS) entry which is preliminary data.</text>
</comment>
<dbReference type="AlphaFoldDB" id="A0A0B8ZH13"/>
<dbReference type="Proteomes" id="UP000031338">
    <property type="component" value="Unassembled WGS sequence"/>
</dbReference>
<dbReference type="STRING" id="48936.NJ75_02593"/>
<evidence type="ECO:0000313" key="1">
    <source>
        <dbReference type="EMBL" id="KHS45574.1"/>
    </source>
</evidence>
<accession>A0A0B8ZH13</accession>
<keyword evidence="2" id="KW-1185">Reference proteome</keyword>
<evidence type="ECO:0000313" key="2">
    <source>
        <dbReference type="Proteomes" id="UP000031338"/>
    </source>
</evidence>
<sequence length="164" mass="17415">MPDAALTLDLAAARMSATLVNASLSYRLVLSASAQARDVVIVGGMTAAHASRPAQDQLDPRNAPELHTIRSIGAGEIIEVAGEIRLPLAEITPIRHGNAALFVPLVRLEMTATVDGRPFTMRAAFVVGLEEGAAGQRLQPFRLDLGPRIYPNISQRALTVPAFA</sequence>
<dbReference type="PATRIC" id="fig|48936.3.peg.2600"/>